<feature type="compositionally biased region" description="Low complexity" evidence="6">
    <location>
        <begin position="2235"/>
        <end position="2247"/>
    </location>
</feature>
<keyword evidence="4" id="KW-0862">Zinc</keyword>
<feature type="domain" description="C2H2-type" evidence="7">
    <location>
        <begin position="1466"/>
        <end position="1493"/>
    </location>
</feature>
<feature type="domain" description="C2H2-type" evidence="7">
    <location>
        <begin position="1583"/>
        <end position="1605"/>
    </location>
</feature>
<evidence type="ECO:0000313" key="8">
    <source>
        <dbReference type="Proteomes" id="UP000694845"/>
    </source>
</evidence>
<feature type="domain" description="C2H2-type" evidence="7">
    <location>
        <begin position="920"/>
        <end position="947"/>
    </location>
</feature>
<protein>
    <submittedName>
        <fullName evidence="9">Uncharacterized protein LOC110981280</fullName>
    </submittedName>
</protein>
<feature type="compositionally biased region" description="Polar residues" evidence="6">
    <location>
        <begin position="342"/>
        <end position="354"/>
    </location>
</feature>
<keyword evidence="8" id="KW-1185">Reference proteome</keyword>
<feature type="region of interest" description="Disordered" evidence="6">
    <location>
        <begin position="678"/>
        <end position="702"/>
    </location>
</feature>
<dbReference type="PANTHER" id="PTHR24379:SF121">
    <property type="entry name" value="C2H2-TYPE DOMAIN-CONTAINING PROTEIN"/>
    <property type="match status" value="1"/>
</dbReference>
<feature type="region of interest" description="Disordered" evidence="6">
    <location>
        <begin position="1"/>
        <end position="29"/>
    </location>
</feature>
<dbReference type="PROSITE" id="PS50157">
    <property type="entry name" value="ZINC_FINGER_C2H2_2"/>
    <property type="match status" value="18"/>
</dbReference>
<dbReference type="Proteomes" id="UP000694845">
    <property type="component" value="Unplaced"/>
</dbReference>
<keyword evidence="2" id="KW-0677">Repeat</keyword>
<feature type="domain" description="C2H2-type" evidence="7">
    <location>
        <begin position="2124"/>
        <end position="2152"/>
    </location>
</feature>
<feature type="region of interest" description="Disordered" evidence="6">
    <location>
        <begin position="1535"/>
        <end position="1571"/>
    </location>
</feature>
<feature type="domain" description="C2H2-type" evidence="7">
    <location>
        <begin position="1194"/>
        <end position="1221"/>
    </location>
</feature>
<dbReference type="RefSeq" id="XP_022094426.1">
    <property type="nucleotide sequence ID" value="XM_022238734.1"/>
</dbReference>
<feature type="domain" description="C2H2-type" evidence="7">
    <location>
        <begin position="1611"/>
        <end position="1639"/>
    </location>
</feature>
<feature type="compositionally biased region" description="Basic and acidic residues" evidence="6">
    <location>
        <begin position="378"/>
        <end position="390"/>
    </location>
</feature>
<dbReference type="Pfam" id="PF00096">
    <property type="entry name" value="zf-C2H2"/>
    <property type="match status" value="3"/>
</dbReference>
<dbReference type="PANTHER" id="PTHR24379">
    <property type="entry name" value="KRAB AND ZINC FINGER DOMAIN-CONTAINING"/>
    <property type="match status" value="1"/>
</dbReference>
<feature type="compositionally biased region" description="Polar residues" evidence="6">
    <location>
        <begin position="521"/>
        <end position="532"/>
    </location>
</feature>
<evidence type="ECO:0000313" key="9">
    <source>
        <dbReference type="RefSeq" id="XP_022094426.1"/>
    </source>
</evidence>
<feature type="region of interest" description="Disordered" evidence="6">
    <location>
        <begin position="184"/>
        <end position="210"/>
    </location>
</feature>
<feature type="compositionally biased region" description="Polar residues" evidence="6">
    <location>
        <begin position="160"/>
        <end position="170"/>
    </location>
</feature>
<dbReference type="OrthoDB" id="10071207at2759"/>
<dbReference type="FunFam" id="3.30.160.60:FF:000100">
    <property type="entry name" value="Zinc finger 45-like"/>
    <property type="match status" value="1"/>
</dbReference>
<feature type="region of interest" description="Disordered" evidence="6">
    <location>
        <begin position="1439"/>
        <end position="1466"/>
    </location>
</feature>
<dbReference type="OMA" id="ATHTEAC"/>
<keyword evidence="3 5" id="KW-0863">Zinc-finger</keyword>
<feature type="domain" description="C2H2-type" evidence="7">
    <location>
        <begin position="1910"/>
        <end position="1937"/>
    </location>
</feature>
<organism evidence="8 9">
    <name type="scientific">Acanthaster planci</name>
    <name type="common">Crown-of-thorns starfish</name>
    <dbReference type="NCBI Taxonomy" id="133434"/>
    <lineage>
        <taxon>Eukaryota</taxon>
        <taxon>Metazoa</taxon>
        <taxon>Echinodermata</taxon>
        <taxon>Eleutherozoa</taxon>
        <taxon>Asterozoa</taxon>
        <taxon>Asteroidea</taxon>
        <taxon>Valvatacea</taxon>
        <taxon>Valvatida</taxon>
        <taxon>Acanthasteridae</taxon>
        <taxon>Acanthaster</taxon>
    </lineage>
</organism>
<feature type="compositionally biased region" description="Basic and acidic residues" evidence="6">
    <location>
        <begin position="767"/>
        <end position="783"/>
    </location>
</feature>
<dbReference type="PROSITE" id="PS00028">
    <property type="entry name" value="ZINC_FINGER_C2H2_1"/>
    <property type="match status" value="13"/>
</dbReference>
<feature type="compositionally biased region" description="Polar residues" evidence="6">
    <location>
        <begin position="1226"/>
        <end position="1266"/>
    </location>
</feature>
<feature type="compositionally biased region" description="Polar residues" evidence="6">
    <location>
        <begin position="368"/>
        <end position="377"/>
    </location>
</feature>
<feature type="region of interest" description="Disordered" evidence="6">
    <location>
        <begin position="2232"/>
        <end position="2262"/>
    </location>
</feature>
<feature type="domain" description="C2H2-type" evidence="7">
    <location>
        <begin position="968"/>
        <end position="995"/>
    </location>
</feature>
<proteinExistence type="predicted"/>
<feature type="domain" description="C2H2-type" evidence="7">
    <location>
        <begin position="1042"/>
        <end position="1070"/>
    </location>
</feature>
<feature type="domain" description="C2H2-type" evidence="7">
    <location>
        <begin position="2272"/>
        <end position="2299"/>
    </location>
</feature>
<feature type="domain" description="C2H2-type" evidence="7">
    <location>
        <begin position="1881"/>
        <end position="1909"/>
    </location>
</feature>
<feature type="region of interest" description="Disordered" evidence="6">
    <location>
        <begin position="622"/>
        <end position="641"/>
    </location>
</feature>
<feature type="region of interest" description="Disordered" evidence="6">
    <location>
        <begin position="366"/>
        <end position="404"/>
    </location>
</feature>
<feature type="region of interest" description="Disordered" evidence="6">
    <location>
        <begin position="1748"/>
        <end position="1797"/>
    </location>
</feature>
<feature type="region of interest" description="Disordered" evidence="6">
    <location>
        <begin position="1488"/>
        <end position="1507"/>
    </location>
</feature>
<dbReference type="GO" id="GO:0008270">
    <property type="term" value="F:zinc ion binding"/>
    <property type="evidence" value="ECO:0007669"/>
    <property type="project" value="UniProtKB-KW"/>
</dbReference>
<evidence type="ECO:0000256" key="3">
    <source>
        <dbReference type="ARBA" id="ARBA00022771"/>
    </source>
</evidence>
<feature type="domain" description="C2H2-type" evidence="7">
    <location>
        <begin position="1169"/>
        <end position="1191"/>
    </location>
</feature>
<keyword evidence="1" id="KW-0479">Metal-binding</keyword>
<sequence>MKQTGNDVGSSVADHGDVSAIESPLDDDGNLHIREGEMLTENQQDHELGKDCYTLMVIGCHETKAIPDELPSLSNEAHLVQDACSVMVAESQETSLSMPDLTPFVTSDKHPCEDSTSVLAAESQETSVNVLDVSSSMNSEAHPGEDTCTMIIAESEETRQSVPDTLSSVPDNVLPDEYSKPVMVTESEETRQSTPSVPPSMHSGTDKDSNSAAITESLEIMPKLPPTPRSGSTGSHQIVDSIPAITESQEIKPDAQPSFTCDELPGETNSVMVAENQETRPAGNYAPPSLINGTHDSKDCNTVVVADSQESKPLIPSAPPVISSDIHPQMSLGSFHRHNDEPCTSPTQGGNSSAKLEAMTQGIFQPPKVQTGQLQNSTEHRQEQDVEHLQKSKAQTSEQDNEFPVPQSVVMDDLRAVPEHTNQVTTCCALEEQFLQSAVEQLQTFEEKQERDIEGTFKVPSTDGDTFQTSQMTSPGQGAEDTTLLLVGVDDSDAVTVDSPITQNVFPGGVESHFGIGESPTPEQDNKLSAHSTPCDVSVDVVGVTTNQNSNPGSPDETSVEDENRQSQNSEHPTCEETDELVLQIVNVNSNALSKEAESSPLLENPKRPTDTGRALVRKLEDVQPTQASGDSDGKTGKAVQEPRRNIFEVLFQKKAIIPDPVPMSALKVSAPSPVLDASPAAVEHTTEKAGPSESSAEDSVEMGVTKNTLRYTCDICNKSFSKKFQLRGHKGKHGKEGIGPYRSQQDDSGVEVCEDKPVGSVISETNKIDKDASTNSLPKEDSTEGGTSAQRKGDRPLHSTDCVDSEGEVVDVSHQTSQPTNLSLPQLTEVPGQKPVHPNLSDSATLVLTGETREVREKTSSAGASGSDGSQLQDRAFNLRSTARYSLVDMHCEAQQVDQSQMTRTSFKSSGKDKGKKQFSCPHCEKTYAHVNQLNAHKRVHMASSKSHSYVKGSSDNAMKRNVRKVYRCSICHATFYSYKKLCGHKGAHVAHKMTKFRKYSNSGSQEPNGQEFLESKPKVLEPKGTSSVLVEGSAKNSGKFTCKFCPETFQYVAQLRNHILVGHPMAKGKLFLLKPFTCELCGKAFTKSKQRLHHMKLHGRRRRRRVKKTMSLQDTDHSYYKKLPAKHGNVLAEVTGTETLKKEATVNVNSAQDPSIPDVKTSPEKTFSCQLCEKSFKCQQQLAGHMNIHKRYPCKLCTASFTLARQLCGHLKVHGGLRKRPFEENQSLNVQNQSGTSHDSSSRPSTPVQLSTASRRVTRHTTNSQSNALLKRVIKIFLTGKSKRKKHQPAQTGKWLQPKRSLQRALMKHKLVRIQNIIGILRKSIILEIDANSHRLVYECKECQRLSYCHKTILSHYLETHLQSAEGIEKVPASAISGREDTEPDLHQRFRNKSKIGCPICKGSSGFQCHLHNEEDFIAIDALLGQDEDPEVVAFENRRESSPSRSKLVQPCQDNTKRQPGDPFSCSHCPFKAKSMQSLMVHQQFHSERKGDVLPQGAPSRDSSEGEKLLSCPLCSFKVKNVFGLAAHSRVHKGKGKKRALEDEAQNPASSSSSSPSPSPKVSSESIQTSGDYVKQRKNAYNCLFCPKYFHTVISYRNHMKTHEHVFQFKCSGCSQSFLTARMLEDHIKSTHSVKLPYHCSKCSFSSASYQSALSHIRSHSTVVVNRQRKADWSDYLNDVLKTRVPEAPNKVLKQNASWPAFSKEHWSAYLNAVLQTRGPEGSSASPNGSPTKDALQSLTLAGQGREAQLPDQGGSSSSAYRQKPHQEKSQTTLNLKPKDPGMRAAEAKSVVGSETPIIQDRQVKDGPQLLSDPPDEYFACSQCKDFQASTKEDWDSHINTVHKGGLGPKKLRCVMCQYTTTSQERLEQHMRLHRHQTLQCNSCKYRTPQRHLMIRHVQTVHRQHRPFKCKLCTYATAYRHHLRRHAEKHKNPNFKCRYRKLLKKGDWHSAEVSSRVICSECGRELQNKKTLRNHYIKVHGRIPGGKSLAGIPRSTQDEEDSGDMSIGTRKLPSYSVICEDVRQAPLEKLYECSVCSLEFRRRSELNQHMAQGHAETQASRPCQCPQCGLVTGSGQLQAHMLIHQEENLLQCEEESCSFKTAEAVHLQRHQAKHAAERDVSITCRLCQVKFSDADSLQMHNLQVHSEQISSISARAPFMCSLCPFVSPNEKDANRHFRLHNYNLAFKCEYCVFSTSTASAIATHQKIHRYPRRNIAATLLSKKASQQRQKMLASTSAKSADSHSSLVTGTSPERPRPKHVFVSNKGKKLYECRYCQRFFDVAEAWQRHELRHMAEWPQY</sequence>
<accession>A0A8B7YST6</accession>
<feature type="domain" description="C2H2-type" evidence="7">
    <location>
        <begin position="1078"/>
        <end position="1105"/>
    </location>
</feature>
<evidence type="ECO:0000256" key="4">
    <source>
        <dbReference type="ARBA" id="ARBA00022833"/>
    </source>
</evidence>
<dbReference type="Gene3D" id="3.30.160.60">
    <property type="entry name" value="Classic Zinc Finger"/>
    <property type="match status" value="10"/>
</dbReference>
<dbReference type="KEGG" id="aplc:110981280"/>
<feature type="region of interest" description="Disordered" evidence="6">
    <location>
        <begin position="157"/>
        <end position="176"/>
    </location>
</feature>
<feature type="compositionally biased region" description="Polar residues" evidence="6">
    <location>
        <begin position="814"/>
        <end position="827"/>
    </location>
</feature>
<dbReference type="InterPro" id="IPR036236">
    <property type="entry name" value="Znf_C2H2_sf"/>
</dbReference>
<feature type="domain" description="C2H2-type" evidence="7">
    <location>
        <begin position="2033"/>
        <end position="2061"/>
    </location>
</feature>
<evidence type="ECO:0000256" key="5">
    <source>
        <dbReference type="PROSITE-ProRule" id="PRU00042"/>
    </source>
</evidence>
<feature type="domain" description="C2H2-type" evidence="7">
    <location>
        <begin position="2188"/>
        <end position="2215"/>
    </location>
</feature>
<feature type="region of interest" description="Disordered" evidence="6">
    <location>
        <begin position="513"/>
        <end position="578"/>
    </location>
</feature>
<reference evidence="9" key="1">
    <citation type="submission" date="2025-08" db="UniProtKB">
        <authorList>
            <consortium name="RefSeq"/>
        </authorList>
    </citation>
    <scope>IDENTIFICATION</scope>
</reference>
<feature type="domain" description="C2H2-type" evidence="7">
    <location>
        <begin position="2092"/>
        <end position="2121"/>
    </location>
</feature>
<dbReference type="GeneID" id="110981280"/>
<evidence type="ECO:0000256" key="6">
    <source>
        <dbReference type="SAM" id="MobiDB-lite"/>
    </source>
</evidence>
<feature type="compositionally biased region" description="Low complexity" evidence="6">
    <location>
        <begin position="861"/>
        <end position="871"/>
    </location>
</feature>
<dbReference type="SUPFAM" id="SSF57667">
    <property type="entry name" value="beta-beta-alpha zinc fingers"/>
    <property type="match status" value="6"/>
</dbReference>
<feature type="domain" description="C2H2-type" evidence="7">
    <location>
        <begin position="1959"/>
        <end position="1982"/>
    </location>
</feature>
<gene>
    <name evidence="9" type="primary">LOC110981280</name>
</gene>
<feature type="region of interest" description="Disordered" evidence="6">
    <location>
        <begin position="1989"/>
        <end position="2008"/>
    </location>
</feature>
<dbReference type="SMART" id="SM00355">
    <property type="entry name" value="ZnF_C2H2"/>
    <property type="match status" value="25"/>
</dbReference>
<name>A0A8B7YST6_ACAPL</name>
<evidence type="ECO:0000259" key="7">
    <source>
        <dbReference type="PROSITE" id="PS50157"/>
    </source>
</evidence>
<feature type="region of interest" description="Disordered" evidence="6">
    <location>
        <begin position="457"/>
        <end position="478"/>
    </location>
</feature>
<feature type="region of interest" description="Disordered" evidence="6">
    <location>
        <begin position="1224"/>
        <end position="1266"/>
    </location>
</feature>
<feature type="domain" description="C2H2-type" evidence="7">
    <location>
        <begin position="712"/>
        <end position="739"/>
    </location>
</feature>
<evidence type="ECO:0000256" key="2">
    <source>
        <dbReference type="ARBA" id="ARBA00022737"/>
    </source>
</evidence>
<feature type="compositionally biased region" description="Basic and acidic residues" evidence="6">
    <location>
        <begin position="632"/>
        <end position="641"/>
    </location>
</feature>
<feature type="region of interest" description="Disordered" evidence="6">
    <location>
        <begin position="334"/>
        <end position="354"/>
    </location>
</feature>
<dbReference type="InterPro" id="IPR013087">
    <property type="entry name" value="Znf_C2H2_type"/>
</dbReference>
<feature type="compositionally biased region" description="Low complexity" evidence="6">
    <location>
        <begin position="1550"/>
        <end position="1568"/>
    </location>
</feature>
<feature type="compositionally biased region" description="Polar residues" evidence="6">
    <location>
        <begin position="544"/>
        <end position="557"/>
    </location>
</feature>
<feature type="region of interest" description="Disordered" evidence="6">
    <location>
        <begin position="727"/>
        <end position="874"/>
    </location>
</feature>
<evidence type="ECO:0000256" key="1">
    <source>
        <dbReference type="ARBA" id="ARBA00022723"/>
    </source>
</evidence>
<feature type="compositionally biased region" description="Polar residues" evidence="6">
    <location>
        <begin position="463"/>
        <end position="476"/>
    </location>
</feature>